<organism evidence="9 10">
    <name type="scientific">Tessaracoccus bendigoensis DSM 12906</name>
    <dbReference type="NCBI Taxonomy" id="1123357"/>
    <lineage>
        <taxon>Bacteria</taxon>
        <taxon>Bacillati</taxon>
        <taxon>Actinomycetota</taxon>
        <taxon>Actinomycetes</taxon>
        <taxon>Propionibacteriales</taxon>
        <taxon>Propionibacteriaceae</taxon>
        <taxon>Tessaracoccus</taxon>
    </lineage>
</organism>
<dbReference type="GO" id="GO:0003697">
    <property type="term" value="F:single-stranded DNA binding"/>
    <property type="evidence" value="ECO:0007669"/>
    <property type="project" value="InterPro"/>
</dbReference>
<keyword evidence="6" id="KW-0238">DNA-binding</keyword>
<keyword evidence="2 8" id="KW-0645">Protease</keyword>
<accession>A0A1M6GE36</accession>
<evidence type="ECO:0000256" key="2">
    <source>
        <dbReference type="ARBA" id="ARBA00022670"/>
    </source>
</evidence>
<evidence type="ECO:0000256" key="5">
    <source>
        <dbReference type="ARBA" id="ARBA00023124"/>
    </source>
</evidence>
<reference evidence="9 10" key="1">
    <citation type="submission" date="2016-11" db="EMBL/GenBank/DDBJ databases">
        <authorList>
            <person name="Jaros S."/>
            <person name="Januszkiewicz K."/>
            <person name="Wedrychowicz H."/>
        </authorList>
    </citation>
    <scope>NUCLEOTIDE SEQUENCE [LARGE SCALE GENOMIC DNA]</scope>
    <source>
        <strain evidence="9 10">DSM 12906</strain>
    </source>
</reference>
<gene>
    <name evidence="9" type="ORF">SAMN02745244_01680</name>
</gene>
<dbReference type="GO" id="GO:0008233">
    <property type="term" value="F:peptidase activity"/>
    <property type="evidence" value="ECO:0007669"/>
    <property type="project" value="UniProtKB-KW"/>
</dbReference>
<dbReference type="RefSeq" id="WP_073187069.1">
    <property type="nucleotide sequence ID" value="NZ_FQZG01000026.1"/>
</dbReference>
<dbReference type="Gene3D" id="3.90.1680.10">
    <property type="entry name" value="SOS response associated peptidase-like"/>
    <property type="match status" value="1"/>
</dbReference>
<dbReference type="GO" id="GO:0016829">
    <property type="term" value="F:lyase activity"/>
    <property type="evidence" value="ECO:0007669"/>
    <property type="project" value="UniProtKB-KW"/>
</dbReference>
<dbReference type="EMBL" id="FQZG01000026">
    <property type="protein sequence ID" value="SHJ08189.1"/>
    <property type="molecule type" value="Genomic_DNA"/>
</dbReference>
<proteinExistence type="inferred from homology"/>
<dbReference type="Pfam" id="PF02586">
    <property type="entry name" value="SRAP"/>
    <property type="match status" value="1"/>
</dbReference>
<comment type="similarity">
    <text evidence="1 8">Belongs to the SOS response-associated peptidase family.</text>
</comment>
<evidence type="ECO:0000256" key="7">
    <source>
        <dbReference type="ARBA" id="ARBA00023239"/>
    </source>
</evidence>
<evidence type="ECO:0000256" key="8">
    <source>
        <dbReference type="RuleBase" id="RU364100"/>
    </source>
</evidence>
<dbReference type="AlphaFoldDB" id="A0A1M6GE36"/>
<dbReference type="GO" id="GO:0106300">
    <property type="term" value="P:protein-DNA covalent cross-linking repair"/>
    <property type="evidence" value="ECO:0007669"/>
    <property type="project" value="InterPro"/>
</dbReference>
<evidence type="ECO:0000256" key="6">
    <source>
        <dbReference type="ARBA" id="ARBA00023125"/>
    </source>
</evidence>
<dbReference type="GO" id="GO:0006508">
    <property type="term" value="P:proteolysis"/>
    <property type="evidence" value="ECO:0007669"/>
    <property type="project" value="UniProtKB-KW"/>
</dbReference>
<dbReference type="InterPro" id="IPR036590">
    <property type="entry name" value="SRAP-like"/>
</dbReference>
<keyword evidence="4 8" id="KW-0378">Hydrolase</keyword>
<keyword evidence="5" id="KW-0190">Covalent protein-DNA linkage</keyword>
<evidence type="ECO:0000313" key="10">
    <source>
        <dbReference type="Proteomes" id="UP000184512"/>
    </source>
</evidence>
<evidence type="ECO:0000256" key="3">
    <source>
        <dbReference type="ARBA" id="ARBA00022763"/>
    </source>
</evidence>
<dbReference type="OrthoDB" id="9782620at2"/>
<name>A0A1M6GE36_9ACTN</name>
<dbReference type="PANTHER" id="PTHR13604:SF0">
    <property type="entry name" value="ABASIC SITE PROCESSING PROTEIN HMCES"/>
    <property type="match status" value="1"/>
</dbReference>
<keyword evidence="10" id="KW-1185">Reference proteome</keyword>
<dbReference type="Proteomes" id="UP000184512">
    <property type="component" value="Unassembled WGS sequence"/>
</dbReference>
<keyword evidence="7" id="KW-0456">Lyase</keyword>
<dbReference type="STRING" id="1123357.SAMN02745244_01680"/>
<evidence type="ECO:0000256" key="4">
    <source>
        <dbReference type="ARBA" id="ARBA00022801"/>
    </source>
</evidence>
<dbReference type="SUPFAM" id="SSF143081">
    <property type="entry name" value="BB1717-like"/>
    <property type="match status" value="1"/>
</dbReference>
<dbReference type="PANTHER" id="PTHR13604">
    <property type="entry name" value="DC12-RELATED"/>
    <property type="match status" value="1"/>
</dbReference>
<keyword evidence="3" id="KW-0227">DNA damage</keyword>
<evidence type="ECO:0000256" key="1">
    <source>
        <dbReference type="ARBA" id="ARBA00008136"/>
    </source>
</evidence>
<dbReference type="EC" id="3.4.-.-" evidence="8"/>
<protein>
    <recommendedName>
        <fullName evidence="8">Abasic site processing protein</fullName>
        <ecNumber evidence="8">3.4.-.-</ecNumber>
    </recommendedName>
</protein>
<sequence length="231" mass="25040">MCGRYAATANPEELVEEFEIDFVDDGIAQVCSARYNIAPTDQVPAVVERAGPEGVIRKLVPLRWGLVPSWAKAPTATMINARVETLTHKPAFRKAASARRCLLPAAGYYEWRAEAPPGEARAVKQPYFLSPETGLLVMAGLYEFWKGPDGWVASTTIITTQATDELGWVHDRMPVTVAAESIEDWLDPGLTDADAAVGLLTTPTGLGHRKVSRAVNSVRNDGPELIVEALA</sequence>
<dbReference type="InterPro" id="IPR003738">
    <property type="entry name" value="SRAP"/>
</dbReference>
<evidence type="ECO:0000313" key="9">
    <source>
        <dbReference type="EMBL" id="SHJ08189.1"/>
    </source>
</evidence>